<keyword evidence="1" id="KW-1133">Transmembrane helix</keyword>
<dbReference type="Proteomes" id="UP001175271">
    <property type="component" value="Unassembled WGS sequence"/>
</dbReference>
<evidence type="ECO:0000313" key="2">
    <source>
        <dbReference type="EMBL" id="KAK0420476.1"/>
    </source>
</evidence>
<keyword evidence="3" id="KW-1185">Reference proteome</keyword>
<protein>
    <submittedName>
        <fullName evidence="2">Uncharacterized protein</fullName>
    </submittedName>
</protein>
<evidence type="ECO:0000313" key="3">
    <source>
        <dbReference type="Proteomes" id="UP001175271"/>
    </source>
</evidence>
<organism evidence="2 3">
    <name type="scientific">Steinernema hermaphroditum</name>
    <dbReference type="NCBI Taxonomy" id="289476"/>
    <lineage>
        <taxon>Eukaryota</taxon>
        <taxon>Metazoa</taxon>
        <taxon>Ecdysozoa</taxon>
        <taxon>Nematoda</taxon>
        <taxon>Chromadorea</taxon>
        <taxon>Rhabditida</taxon>
        <taxon>Tylenchina</taxon>
        <taxon>Panagrolaimomorpha</taxon>
        <taxon>Strongyloidoidea</taxon>
        <taxon>Steinernematidae</taxon>
        <taxon>Steinernema</taxon>
    </lineage>
</organism>
<dbReference type="EMBL" id="JAUCMV010000002">
    <property type="protein sequence ID" value="KAK0420476.1"/>
    <property type="molecule type" value="Genomic_DNA"/>
</dbReference>
<name>A0AA39IBH0_9BILA</name>
<gene>
    <name evidence="2" type="ORF">QR680_014705</name>
</gene>
<comment type="caution">
    <text evidence="2">The sequence shown here is derived from an EMBL/GenBank/DDBJ whole genome shotgun (WGS) entry which is preliminary data.</text>
</comment>
<feature type="transmembrane region" description="Helical" evidence="1">
    <location>
        <begin position="30"/>
        <end position="49"/>
    </location>
</feature>
<keyword evidence="1" id="KW-0812">Transmembrane</keyword>
<accession>A0AA39IBH0</accession>
<proteinExistence type="predicted"/>
<sequence>MISIGNEVRVPMLNGGQRSRRSQCKWTQRGLLLVAVSLFAGPFAILRGVSDFADDPYVEPLSAKQEDMDIEDKMDIEDAFELIFTNVYISVQP</sequence>
<reference evidence="2" key="1">
    <citation type="submission" date="2023-06" db="EMBL/GenBank/DDBJ databases">
        <title>Genomic analysis of the entomopathogenic nematode Steinernema hermaphroditum.</title>
        <authorList>
            <person name="Schwarz E.M."/>
            <person name="Heppert J.K."/>
            <person name="Baniya A."/>
            <person name="Schwartz H.T."/>
            <person name="Tan C.-H."/>
            <person name="Antoshechkin I."/>
            <person name="Sternberg P.W."/>
            <person name="Goodrich-Blair H."/>
            <person name="Dillman A.R."/>
        </authorList>
    </citation>
    <scope>NUCLEOTIDE SEQUENCE</scope>
    <source>
        <strain evidence="2">PS9179</strain>
        <tissue evidence="2">Whole animal</tissue>
    </source>
</reference>
<evidence type="ECO:0000256" key="1">
    <source>
        <dbReference type="SAM" id="Phobius"/>
    </source>
</evidence>
<dbReference type="AlphaFoldDB" id="A0AA39IBH0"/>
<keyword evidence="1" id="KW-0472">Membrane</keyword>